<comment type="caution">
    <text evidence="2">The sequence shown here is derived from an EMBL/GenBank/DDBJ whole genome shotgun (WGS) entry which is preliminary data.</text>
</comment>
<feature type="compositionally biased region" description="Low complexity" evidence="1">
    <location>
        <begin position="43"/>
        <end position="60"/>
    </location>
</feature>
<feature type="region of interest" description="Disordered" evidence="1">
    <location>
        <begin position="95"/>
        <end position="133"/>
    </location>
</feature>
<feature type="non-terminal residue" evidence="2">
    <location>
        <position position="133"/>
    </location>
</feature>
<protein>
    <submittedName>
        <fullName evidence="2">Uncharacterized protein</fullName>
    </submittedName>
</protein>
<evidence type="ECO:0000256" key="1">
    <source>
        <dbReference type="SAM" id="MobiDB-lite"/>
    </source>
</evidence>
<reference evidence="2 3" key="1">
    <citation type="submission" date="2014-01" db="EMBL/GenBank/DDBJ databases">
        <title>Genome sequence and analysis of Xanthomonas arboricola pv. pruni.</title>
        <authorList>
            <person name="Fujikawa T."/>
            <person name="Nakazono-Nagaoka E."/>
        </authorList>
    </citation>
    <scope>NUCLEOTIDE SEQUENCE [LARGE SCALE GENOMIC DNA]</scope>
    <source>
        <strain evidence="3">MAFF 301420</strain>
    </source>
</reference>
<accession>W4SF21</accession>
<organism evidence="2 3">
    <name type="scientific">Xanthomonas arboricola pv. pruni MAFF 301420</name>
    <dbReference type="NCBI Taxonomy" id="1418095"/>
    <lineage>
        <taxon>Bacteria</taxon>
        <taxon>Pseudomonadati</taxon>
        <taxon>Pseudomonadota</taxon>
        <taxon>Gammaproteobacteria</taxon>
        <taxon>Lysobacterales</taxon>
        <taxon>Lysobacteraceae</taxon>
        <taxon>Xanthomonas</taxon>
    </lineage>
</organism>
<name>W4SF21_9XANT</name>
<evidence type="ECO:0000313" key="3">
    <source>
        <dbReference type="Proteomes" id="UP000019084"/>
    </source>
</evidence>
<feature type="compositionally biased region" description="Basic and acidic residues" evidence="1">
    <location>
        <begin position="95"/>
        <end position="106"/>
    </location>
</feature>
<proteinExistence type="predicted"/>
<feature type="non-terminal residue" evidence="2">
    <location>
        <position position="1"/>
    </location>
</feature>
<gene>
    <name evidence="2" type="ORF">XPR_1741</name>
</gene>
<dbReference type="Proteomes" id="UP000019084">
    <property type="component" value="Unassembled WGS sequence"/>
</dbReference>
<dbReference type="EMBL" id="BAVC01000128">
    <property type="protein sequence ID" value="GAE55106.1"/>
    <property type="molecule type" value="Genomic_DNA"/>
</dbReference>
<feature type="region of interest" description="Disordered" evidence="1">
    <location>
        <begin position="35"/>
        <end position="60"/>
    </location>
</feature>
<evidence type="ECO:0000313" key="2">
    <source>
        <dbReference type="EMBL" id="GAE55106.1"/>
    </source>
</evidence>
<sequence>AAAAGRGRGRRSLPVAGQPLRAACLGRARRYLDRRCRHPHARPGPARGSQAARRPRAPAVGRAAGVYAGPCQGCVSGMDPRRGCRPCRSFADRRAWPARASHRDRQPSPARRSFGRPARRSAFSHPHPRDFPM</sequence>
<dbReference type="AlphaFoldDB" id="W4SF21"/>